<protein>
    <submittedName>
        <fullName evidence="2">Uncharacterized protein</fullName>
    </submittedName>
</protein>
<reference evidence="3" key="1">
    <citation type="journal article" date="2019" name="Int. J. Syst. Evol. Microbiol.">
        <title>The Global Catalogue of Microorganisms (GCM) 10K type strain sequencing project: providing services to taxonomists for standard genome sequencing and annotation.</title>
        <authorList>
            <consortium name="The Broad Institute Genomics Platform"/>
            <consortium name="The Broad Institute Genome Sequencing Center for Infectious Disease"/>
            <person name="Wu L."/>
            <person name="Ma J."/>
        </authorList>
    </citation>
    <scope>NUCLEOTIDE SEQUENCE [LARGE SCALE GENOMIC DNA]</scope>
    <source>
        <strain evidence="3">JCM 9373</strain>
    </source>
</reference>
<evidence type="ECO:0000313" key="2">
    <source>
        <dbReference type="EMBL" id="GAA3131679.1"/>
    </source>
</evidence>
<name>A0ABP6N1Y4_9ACTN</name>
<comment type="caution">
    <text evidence="2">The sequence shown here is derived from an EMBL/GenBank/DDBJ whole genome shotgun (WGS) entry which is preliminary data.</text>
</comment>
<dbReference type="EMBL" id="BAAAUT010000015">
    <property type="protein sequence ID" value="GAA3131679.1"/>
    <property type="molecule type" value="Genomic_DNA"/>
</dbReference>
<gene>
    <name evidence="2" type="ORF">GCM10010466_22850</name>
</gene>
<organism evidence="2 3">
    <name type="scientific">Planomonospora alba</name>
    <dbReference type="NCBI Taxonomy" id="161354"/>
    <lineage>
        <taxon>Bacteria</taxon>
        <taxon>Bacillati</taxon>
        <taxon>Actinomycetota</taxon>
        <taxon>Actinomycetes</taxon>
        <taxon>Streptosporangiales</taxon>
        <taxon>Streptosporangiaceae</taxon>
        <taxon>Planomonospora</taxon>
    </lineage>
</organism>
<evidence type="ECO:0000256" key="1">
    <source>
        <dbReference type="SAM" id="MobiDB-lite"/>
    </source>
</evidence>
<dbReference type="Proteomes" id="UP001500320">
    <property type="component" value="Unassembled WGS sequence"/>
</dbReference>
<feature type="region of interest" description="Disordered" evidence="1">
    <location>
        <begin position="1"/>
        <end position="21"/>
    </location>
</feature>
<feature type="compositionally biased region" description="Gly residues" evidence="1">
    <location>
        <begin position="1"/>
        <end position="11"/>
    </location>
</feature>
<sequence length="57" mass="5902">MALAGAGGRLTGTGRAVSGRVASGHAPLADLRRHRVGEGVPKEHFVFCGYRWAGGAR</sequence>
<keyword evidence="3" id="KW-1185">Reference proteome</keyword>
<proteinExistence type="predicted"/>
<evidence type="ECO:0000313" key="3">
    <source>
        <dbReference type="Proteomes" id="UP001500320"/>
    </source>
</evidence>
<dbReference type="RefSeq" id="WP_344858585.1">
    <property type="nucleotide sequence ID" value="NZ_BAAAUT010000015.1"/>
</dbReference>
<accession>A0ABP6N1Y4</accession>